<dbReference type="Proteomes" id="UP000293952">
    <property type="component" value="Unassembled WGS sequence"/>
</dbReference>
<evidence type="ECO:0000313" key="3">
    <source>
        <dbReference type="EMBL" id="RYM33987.1"/>
    </source>
</evidence>
<dbReference type="SUPFAM" id="SSF53756">
    <property type="entry name" value="UDP-Glycosyltransferase/glycogen phosphorylase"/>
    <property type="match status" value="1"/>
</dbReference>
<dbReference type="RefSeq" id="WP_130093428.1">
    <property type="nucleotide sequence ID" value="NZ_SETE01000003.1"/>
</dbReference>
<dbReference type="EMBL" id="SETE01000003">
    <property type="protein sequence ID" value="RYM33987.1"/>
    <property type="molecule type" value="Genomic_DNA"/>
</dbReference>
<accession>A0A4Q4KMK3</accession>
<feature type="domain" description="Glycosyltransferase subfamily 4-like N-terminal" evidence="2">
    <location>
        <begin position="28"/>
        <end position="202"/>
    </location>
</feature>
<keyword evidence="4" id="KW-1185">Reference proteome</keyword>
<dbReference type="InterPro" id="IPR028098">
    <property type="entry name" value="Glyco_trans_4-like_N"/>
</dbReference>
<organism evidence="3 4">
    <name type="scientific">Brumimicrobium glaciale</name>
    <dbReference type="NCBI Taxonomy" id="200475"/>
    <lineage>
        <taxon>Bacteria</taxon>
        <taxon>Pseudomonadati</taxon>
        <taxon>Bacteroidota</taxon>
        <taxon>Flavobacteriia</taxon>
        <taxon>Flavobacteriales</taxon>
        <taxon>Crocinitomicaceae</taxon>
        <taxon>Brumimicrobium</taxon>
    </lineage>
</organism>
<dbReference type="AlphaFoldDB" id="A0A4Q4KMK3"/>
<dbReference type="InterPro" id="IPR001296">
    <property type="entry name" value="Glyco_trans_1"/>
</dbReference>
<gene>
    <name evidence="3" type="ORF">ERX46_08455</name>
</gene>
<keyword evidence="3" id="KW-0808">Transferase</keyword>
<proteinExistence type="predicted"/>
<sequence>MNHKVLYLSYDGMTDSLGQSQVLPYLFGLADKGICVHLVSFEKKEFSKDIPRIKELCAENGILWYPQQYTKKPPLISTVKDIRRMKKVALNLHKAVDFDLVHCRSYIPAIIGRFLQRKKNLKLVFDMRGFWADERIEGGIWDVKSPVFKTAYQFFKRKEIEFFNEADAVVSLTNNGKKEIESWDNIPKLPKIEVIPCCVDLDHFRSEKVDKNALEEKRIQLGISKDDFVLGYVGSIGTWYMLPEMLDYYAVLRHQKQKSKFLFISREPKENIVNLAKEKGIPEDEIIVTGTTHNEVPLHVSLFDFSIFFIRPTFSKRASSPTKQGELMALGIPIICNAGVGDTDMIIKDANAGIVLEKLDSESYQACNLDPSDYNVAEIRAGAEKWYSLKNGVEKYFGIYESLLGSKKD</sequence>
<evidence type="ECO:0000313" key="4">
    <source>
        <dbReference type="Proteomes" id="UP000293952"/>
    </source>
</evidence>
<reference evidence="3 4" key="1">
    <citation type="submission" date="2019-02" db="EMBL/GenBank/DDBJ databases">
        <title>Genome sequence of the sea-ice species Brumimicrobium glaciale.</title>
        <authorList>
            <person name="Bowman J.P."/>
        </authorList>
    </citation>
    <scope>NUCLEOTIDE SEQUENCE [LARGE SCALE GENOMIC DNA]</scope>
    <source>
        <strain evidence="3 4">IC156</strain>
    </source>
</reference>
<dbReference type="GO" id="GO:0016757">
    <property type="term" value="F:glycosyltransferase activity"/>
    <property type="evidence" value="ECO:0007669"/>
    <property type="project" value="InterPro"/>
</dbReference>
<comment type="caution">
    <text evidence="3">The sequence shown here is derived from an EMBL/GenBank/DDBJ whole genome shotgun (WGS) entry which is preliminary data.</text>
</comment>
<dbReference type="Gene3D" id="3.40.50.2000">
    <property type="entry name" value="Glycogen Phosphorylase B"/>
    <property type="match status" value="2"/>
</dbReference>
<evidence type="ECO:0000259" key="1">
    <source>
        <dbReference type="Pfam" id="PF00534"/>
    </source>
</evidence>
<evidence type="ECO:0000259" key="2">
    <source>
        <dbReference type="Pfam" id="PF13439"/>
    </source>
</evidence>
<protein>
    <submittedName>
        <fullName evidence="3">Glycosyltransferase</fullName>
    </submittedName>
</protein>
<dbReference type="PANTHER" id="PTHR12526">
    <property type="entry name" value="GLYCOSYLTRANSFERASE"/>
    <property type="match status" value="1"/>
</dbReference>
<name>A0A4Q4KMK3_9FLAO</name>
<dbReference type="Pfam" id="PF13439">
    <property type="entry name" value="Glyco_transf_4"/>
    <property type="match status" value="1"/>
</dbReference>
<dbReference type="OrthoDB" id="1220440at2"/>
<dbReference type="PANTHER" id="PTHR12526:SF637">
    <property type="entry name" value="GLYCOSYLTRANSFERASE EPSF-RELATED"/>
    <property type="match status" value="1"/>
</dbReference>
<feature type="domain" description="Glycosyl transferase family 1" evidence="1">
    <location>
        <begin position="215"/>
        <end position="363"/>
    </location>
</feature>
<dbReference type="Pfam" id="PF00534">
    <property type="entry name" value="Glycos_transf_1"/>
    <property type="match status" value="1"/>
</dbReference>